<protein>
    <submittedName>
        <fullName evidence="3">Uncharacterized protein</fullName>
    </submittedName>
</protein>
<name>A0AAD6D4C0_9EURO</name>
<feature type="transmembrane region" description="Helical" evidence="2">
    <location>
        <begin position="20"/>
        <end position="40"/>
    </location>
</feature>
<keyword evidence="2" id="KW-1133">Transmembrane helix</keyword>
<organism evidence="3 4">
    <name type="scientific">Penicillium frequentans</name>
    <dbReference type="NCBI Taxonomy" id="3151616"/>
    <lineage>
        <taxon>Eukaryota</taxon>
        <taxon>Fungi</taxon>
        <taxon>Dikarya</taxon>
        <taxon>Ascomycota</taxon>
        <taxon>Pezizomycotina</taxon>
        <taxon>Eurotiomycetes</taxon>
        <taxon>Eurotiomycetidae</taxon>
        <taxon>Eurotiales</taxon>
        <taxon>Aspergillaceae</taxon>
        <taxon>Penicillium</taxon>
    </lineage>
</organism>
<dbReference type="Proteomes" id="UP001220324">
    <property type="component" value="Unassembled WGS sequence"/>
</dbReference>
<evidence type="ECO:0000313" key="3">
    <source>
        <dbReference type="EMBL" id="KAJ5553426.1"/>
    </source>
</evidence>
<comment type="caution">
    <text evidence="3">The sequence shown here is derived from an EMBL/GenBank/DDBJ whole genome shotgun (WGS) entry which is preliminary data.</text>
</comment>
<feature type="compositionally biased region" description="Polar residues" evidence="1">
    <location>
        <begin position="101"/>
        <end position="122"/>
    </location>
</feature>
<evidence type="ECO:0000256" key="2">
    <source>
        <dbReference type="SAM" id="Phobius"/>
    </source>
</evidence>
<dbReference type="EMBL" id="JAQIZZ010000002">
    <property type="protein sequence ID" value="KAJ5553426.1"/>
    <property type="molecule type" value="Genomic_DNA"/>
</dbReference>
<gene>
    <name evidence="3" type="ORF">N7494_002804</name>
</gene>
<keyword evidence="4" id="KW-1185">Reference proteome</keyword>
<keyword evidence="2" id="KW-0472">Membrane</keyword>
<dbReference type="AlphaFoldDB" id="A0AAD6D4C0"/>
<keyword evidence="2" id="KW-0812">Transmembrane</keyword>
<feature type="compositionally biased region" description="Basic and acidic residues" evidence="1">
    <location>
        <begin position="138"/>
        <end position="150"/>
    </location>
</feature>
<evidence type="ECO:0000256" key="1">
    <source>
        <dbReference type="SAM" id="MobiDB-lite"/>
    </source>
</evidence>
<proteinExistence type="predicted"/>
<accession>A0AAD6D4C0</accession>
<sequence length="150" mass="16006">MHTATTNPLKGCNFQLNLPFPWWWAGIALLCLTLVAITFARPQGYPNQTHPVWSALSDMEKAKANSDSPPPASALDVLKPLSLGGNFPSSGAVAARAREQMQMQRNASHPASGTPKEAQQASDGGGNLKRSETVQTIYEKDADGGERFGG</sequence>
<evidence type="ECO:0000313" key="4">
    <source>
        <dbReference type="Proteomes" id="UP001220324"/>
    </source>
</evidence>
<reference evidence="3 4" key="1">
    <citation type="journal article" date="2023" name="IMA Fungus">
        <title>Comparative genomic study of the Penicillium genus elucidates a diverse pangenome and 15 lateral gene transfer events.</title>
        <authorList>
            <person name="Petersen C."/>
            <person name="Sorensen T."/>
            <person name="Nielsen M.R."/>
            <person name="Sondergaard T.E."/>
            <person name="Sorensen J.L."/>
            <person name="Fitzpatrick D.A."/>
            <person name="Frisvad J.C."/>
            <person name="Nielsen K.L."/>
        </authorList>
    </citation>
    <scope>NUCLEOTIDE SEQUENCE [LARGE SCALE GENOMIC DNA]</scope>
    <source>
        <strain evidence="3 4">IBT 35679</strain>
    </source>
</reference>
<feature type="region of interest" description="Disordered" evidence="1">
    <location>
        <begin position="89"/>
        <end position="150"/>
    </location>
</feature>